<dbReference type="PANTHER" id="PTHR42693:SF33">
    <property type="entry name" value="ARYLSULFATASE"/>
    <property type="match status" value="1"/>
</dbReference>
<reference evidence="3" key="1">
    <citation type="submission" date="2018-05" db="EMBL/GenBank/DDBJ databases">
        <authorList>
            <person name="Lanie J.A."/>
            <person name="Ng W.-L."/>
            <person name="Kazmierczak K.M."/>
            <person name="Andrzejewski T.M."/>
            <person name="Davidsen T.M."/>
            <person name="Wayne K.J."/>
            <person name="Tettelin H."/>
            <person name="Glass J.I."/>
            <person name="Rusch D."/>
            <person name="Podicherti R."/>
            <person name="Tsui H.-C.T."/>
            <person name="Winkler M.E."/>
        </authorList>
    </citation>
    <scope>NUCLEOTIDE SEQUENCE</scope>
</reference>
<feature type="non-terminal residue" evidence="3">
    <location>
        <position position="1"/>
    </location>
</feature>
<comment type="similarity">
    <text evidence="1">Belongs to the sulfatase family.</text>
</comment>
<gene>
    <name evidence="3" type="ORF">METZ01_LOCUS168578</name>
</gene>
<dbReference type="GO" id="GO:0004065">
    <property type="term" value="F:arylsulfatase activity"/>
    <property type="evidence" value="ECO:0007669"/>
    <property type="project" value="TreeGrafter"/>
</dbReference>
<evidence type="ECO:0000259" key="2">
    <source>
        <dbReference type="Pfam" id="PF00884"/>
    </source>
</evidence>
<dbReference type="InterPro" id="IPR017850">
    <property type="entry name" value="Alkaline_phosphatase_core_sf"/>
</dbReference>
<sequence length="364" mass="41288">RGYHSVALGKWHLGGGEGMTPNEQGFDEFLGFLPGGAMFMEEGDSQVVNSKQDFDPIDKFLWANLKYAVRFNDGERFKPDSHMTDYLSRQAVQVIEANRNRPFFLYLAYNAPHTPLQAEKNDYDALHHIDDHTERTYAAMIRGLDRGIGNVLEALEDHGLSDNTVVIFTSDNGGASYVGLPDLNKPYRGWKITFFEGGIHTPYFIQWPAKIAAGSRYDSAVAHVDIFSTALAAAGVEPPNDRVIDGINILDYALRKPQPVLSRPIFWRTGGYKVVLQDGWKLQLQEQNDKTWLFNLNEDPTEQINLSLSEEHSDTLKTLREILYELDSQMVEPLWPRLIEASVAVDYTIDKLPDEDYESILWSN</sequence>
<dbReference type="PANTHER" id="PTHR42693">
    <property type="entry name" value="ARYLSULFATASE FAMILY MEMBER"/>
    <property type="match status" value="1"/>
</dbReference>
<protein>
    <recommendedName>
        <fullName evidence="2">Sulfatase N-terminal domain-containing protein</fullName>
    </recommendedName>
</protein>
<dbReference type="Gene3D" id="3.30.1120.10">
    <property type="match status" value="1"/>
</dbReference>
<dbReference type="AlphaFoldDB" id="A0A382BPX0"/>
<dbReference type="SUPFAM" id="SSF53649">
    <property type="entry name" value="Alkaline phosphatase-like"/>
    <property type="match status" value="1"/>
</dbReference>
<dbReference type="Pfam" id="PF00884">
    <property type="entry name" value="Sulfatase"/>
    <property type="match status" value="1"/>
</dbReference>
<dbReference type="InterPro" id="IPR050738">
    <property type="entry name" value="Sulfatase"/>
</dbReference>
<dbReference type="EMBL" id="UINC01030779">
    <property type="protein sequence ID" value="SVB15724.1"/>
    <property type="molecule type" value="Genomic_DNA"/>
</dbReference>
<organism evidence="3">
    <name type="scientific">marine metagenome</name>
    <dbReference type="NCBI Taxonomy" id="408172"/>
    <lineage>
        <taxon>unclassified sequences</taxon>
        <taxon>metagenomes</taxon>
        <taxon>ecological metagenomes</taxon>
    </lineage>
</organism>
<proteinExistence type="inferred from homology"/>
<name>A0A382BPX0_9ZZZZ</name>
<evidence type="ECO:0000256" key="1">
    <source>
        <dbReference type="ARBA" id="ARBA00008779"/>
    </source>
</evidence>
<accession>A0A382BPX0</accession>
<dbReference type="InterPro" id="IPR000917">
    <property type="entry name" value="Sulfatase_N"/>
</dbReference>
<feature type="domain" description="Sulfatase N-terminal" evidence="2">
    <location>
        <begin position="1"/>
        <end position="236"/>
    </location>
</feature>
<evidence type="ECO:0000313" key="3">
    <source>
        <dbReference type="EMBL" id="SVB15724.1"/>
    </source>
</evidence>
<dbReference type="Gene3D" id="3.40.720.10">
    <property type="entry name" value="Alkaline Phosphatase, subunit A"/>
    <property type="match status" value="1"/>
</dbReference>